<evidence type="ECO:0000313" key="3">
    <source>
        <dbReference type="Proteomes" id="UP000249169"/>
    </source>
</evidence>
<dbReference type="RefSeq" id="WP_111730204.1">
    <property type="nucleotide sequence ID" value="NZ_QHKO01000005.1"/>
</dbReference>
<reference evidence="2 3" key="1">
    <citation type="submission" date="2018-05" db="EMBL/GenBank/DDBJ databases">
        <title>Lujinxingia marina gen. nov. sp. nov., a new facultative anaerobic member of the class Deltaproteobacteria, and proposal of Lujinxingaceae fam. nov.</title>
        <authorList>
            <person name="Li C.-M."/>
        </authorList>
    </citation>
    <scope>NUCLEOTIDE SEQUENCE [LARGE SCALE GENOMIC DNA]</scope>
    <source>
        <strain evidence="2 3">B210</strain>
    </source>
</reference>
<keyword evidence="3" id="KW-1185">Reference proteome</keyword>
<sequence>MASKRPAKIASKKKGKANGRQCPVCETDMQITRVMRFTDGPTGMLWACTSNSCLALVSKHGQHVGSLLDKSA</sequence>
<feature type="region of interest" description="Disordered" evidence="1">
    <location>
        <begin position="1"/>
        <end position="21"/>
    </location>
</feature>
<protein>
    <submittedName>
        <fullName evidence="2">Uncharacterized protein</fullName>
    </submittedName>
</protein>
<name>A0A328C4H4_9DELT</name>
<gene>
    <name evidence="2" type="ORF">DL240_12340</name>
</gene>
<proteinExistence type="predicted"/>
<accession>A0A328C4H4</accession>
<dbReference type="EMBL" id="QHKO01000005">
    <property type="protein sequence ID" value="RAL21639.1"/>
    <property type="molecule type" value="Genomic_DNA"/>
</dbReference>
<evidence type="ECO:0000313" key="2">
    <source>
        <dbReference type="EMBL" id="RAL21639.1"/>
    </source>
</evidence>
<dbReference type="AlphaFoldDB" id="A0A328C4H4"/>
<organism evidence="2 3">
    <name type="scientific">Lujinxingia litoralis</name>
    <dbReference type="NCBI Taxonomy" id="2211119"/>
    <lineage>
        <taxon>Bacteria</taxon>
        <taxon>Deltaproteobacteria</taxon>
        <taxon>Bradymonadales</taxon>
        <taxon>Lujinxingiaceae</taxon>
        <taxon>Lujinxingia</taxon>
    </lineage>
</organism>
<feature type="compositionally biased region" description="Basic residues" evidence="1">
    <location>
        <begin position="1"/>
        <end position="17"/>
    </location>
</feature>
<dbReference type="OrthoDB" id="5518083at2"/>
<comment type="caution">
    <text evidence="2">The sequence shown here is derived from an EMBL/GenBank/DDBJ whole genome shotgun (WGS) entry which is preliminary data.</text>
</comment>
<dbReference type="Proteomes" id="UP000249169">
    <property type="component" value="Unassembled WGS sequence"/>
</dbReference>
<evidence type="ECO:0000256" key="1">
    <source>
        <dbReference type="SAM" id="MobiDB-lite"/>
    </source>
</evidence>